<feature type="transmembrane region" description="Helical" evidence="8">
    <location>
        <begin position="57"/>
        <end position="79"/>
    </location>
</feature>
<feature type="transmembrane region" description="Helical" evidence="8">
    <location>
        <begin position="139"/>
        <end position="163"/>
    </location>
</feature>
<name>A0A8T0GQ60_CERPU</name>
<evidence type="ECO:0000256" key="1">
    <source>
        <dbReference type="ARBA" id="ARBA00004651"/>
    </source>
</evidence>
<comment type="similarity">
    <text evidence="2 8">Belongs to the Casparian strip membrane proteins (CASP) family.</text>
</comment>
<feature type="region of interest" description="Disordered" evidence="9">
    <location>
        <begin position="1"/>
        <end position="36"/>
    </location>
</feature>
<evidence type="ECO:0000313" key="11">
    <source>
        <dbReference type="EMBL" id="KAG0559838.1"/>
    </source>
</evidence>
<evidence type="ECO:0000259" key="10">
    <source>
        <dbReference type="Pfam" id="PF04535"/>
    </source>
</evidence>
<keyword evidence="12" id="KW-1185">Reference proteome</keyword>
<feature type="domain" description="Casparian strip membrane protein" evidence="10">
    <location>
        <begin position="54"/>
        <end position="202"/>
    </location>
</feature>
<evidence type="ECO:0000256" key="7">
    <source>
        <dbReference type="ARBA" id="ARBA00023136"/>
    </source>
</evidence>
<comment type="caution">
    <text evidence="11">The sequence shown here is derived from an EMBL/GenBank/DDBJ whole genome shotgun (WGS) entry which is preliminary data.</text>
</comment>
<dbReference type="EMBL" id="CM026431">
    <property type="protein sequence ID" value="KAG0559838.1"/>
    <property type="molecule type" value="Genomic_DNA"/>
</dbReference>
<evidence type="ECO:0000256" key="2">
    <source>
        <dbReference type="ARBA" id="ARBA00007651"/>
    </source>
</evidence>
<feature type="transmembrane region" description="Helical" evidence="8">
    <location>
        <begin position="194"/>
        <end position="213"/>
    </location>
</feature>
<keyword evidence="4 8" id="KW-1003">Cell membrane</keyword>
<organism evidence="11 12">
    <name type="scientific">Ceratodon purpureus</name>
    <name type="common">Fire moss</name>
    <name type="synonym">Dicranum purpureum</name>
    <dbReference type="NCBI Taxonomy" id="3225"/>
    <lineage>
        <taxon>Eukaryota</taxon>
        <taxon>Viridiplantae</taxon>
        <taxon>Streptophyta</taxon>
        <taxon>Embryophyta</taxon>
        <taxon>Bryophyta</taxon>
        <taxon>Bryophytina</taxon>
        <taxon>Bryopsida</taxon>
        <taxon>Dicranidae</taxon>
        <taxon>Pseudoditrichales</taxon>
        <taxon>Ditrichaceae</taxon>
        <taxon>Ceratodon</taxon>
    </lineage>
</organism>
<dbReference type="Proteomes" id="UP000822688">
    <property type="component" value="Chromosome 10"/>
</dbReference>
<keyword evidence="5 8" id="KW-0812">Transmembrane</keyword>
<sequence length="221" mass="23398">MATGGAWASETFDNGRDFQKTPNHATQAPPMQGAGTPPAMYNPSPVGMSKDSSSFGVIALFLRIAQIVFTLLAFAIMAANKETIYSSYYSYYYYTVSTTYKFSEVKAFIGIVALNCIVCLYAIVQLVQCFINMSSKGSFISSATTGFAMLTFVFDTVLAYALAAASGAGADSAALISDGGCAVDKFCQKAQASVAMSFFAFAVLAASAALYPVRLLRLTKG</sequence>
<evidence type="ECO:0000256" key="3">
    <source>
        <dbReference type="ARBA" id="ARBA00011489"/>
    </source>
</evidence>
<evidence type="ECO:0000256" key="5">
    <source>
        <dbReference type="ARBA" id="ARBA00022692"/>
    </source>
</evidence>
<accession>A0A8T0GQ60</accession>
<reference evidence="11" key="1">
    <citation type="submission" date="2020-06" db="EMBL/GenBank/DDBJ databases">
        <title>WGS assembly of Ceratodon purpureus strain R40.</title>
        <authorList>
            <person name="Carey S.B."/>
            <person name="Jenkins J."/>
            <person name="Shu S."/>
            <person name="Lovell J.T."/>
            <person name="Sreedasyam A."/>
            <person name="Maumus F."/>
            <person name="Tiley G.P."/>
            <person name="Fernandez-Pozo N."/>
            <person name="Barry K."/>
            <person name="Chen C."/>
            <person name="Wang M."/>
            <person name="Lipzen A."/>
            <person name="Daum C."/>
            <person name="Saski C.A."/>
            <person name="Payton A.C."/>
            <person name="Mcbreen J.C."/>
            <person name="Conrad R.E."/>
            <person name="Kollar L.M."/>
            <person name="Olsson S."/>
            <person name="Huttunen S."/>
            <person name="Landis J.B."/>
            <person name="Wickett N.J."/>
            <person name="Johnson M.G."/>
            <person name="Rensing S.A."/>
            <person name="Grimwood J."/>
            <person name="Schmutz J."/>
            <person name="Mcdaniel S.F."/>
        </authorList>
    </citation>
    <scope>NUCLEOTIDE SEQUENCE</scope>
    <source>
        <strain evidence="11">R40</strain>
    </source>
</reference>
<dbReference type="AlphaFoldDB" id="A0A8T0GQ60"/>
<gene>
    <name evidence="11" type="ORF">KC19_10G132800</name>
</gene>
<dbReference type="Pfam" id="PF04535">
    <property type="entry name" value="CASP_dom"/>
    <property type="match status" value="1"/>
</dbReference>
<dbReference type="GO" id="GO:0005886">
    <property type="term" value="C:plasma membrane"/>
    <property type="evidence" value="ECO:0007669"/>
    <property type="project" value="UniProtKB-SubCell"/>
</dbReference>
<dbReference type="InterPro" id="IPR006702">
    <property type="entry name" value="CASP_dom"/>
</dbReference>
<dbReference type="PANTHER" id="PTHR33573:SF50">
    <property type="entry name" value="CASP-LIKE PROTEIN 4A3"/>
    <property type="match status" value="1"/>
</dbReference>
<dbReference type="NCBIfam" id="TIGR01569">
    <property type="entry name" value="A_tha_TIGR01569"/>
    <property type="match status" value="1"/>
</dbReference>
<dbReference type="PANTHER" id="PTHR33573">
    <property type="entry name" value="CASP-LIKE PROTEIN 4A4"/>
    <property type="match status" value="1"/>
</dbReference>
<feature type="transmembrane region" description="Helical" evidence="8">
    <location>
        <begin position="107"/>
        <end position="127"/>
    </location>
</feature>
<comment type="subunit">
    <text evidence="3 8">Homodimer and heterodimers.</text>
</comment>
<evidence type="ECO:0000256" key="9">
    <source>
        <dbReference type="SAM" id="MobiDB-lite"/>
    </source>
</evidence>
<keyword evidence="7 8" id="KW-0472">Membrane</keyword>
<protein>
    <recommendedName>
        <fullName evidence="8">CASP-like protein</fullName>
    </recommendedName>
</protein>
<dbReference type="InterPro" id="IPR006459">
    <property type="entry name" value="CASP/CASPL"/>
</dbReference>
<evidence type="ECO:0000256" key="8">
    <source>
        <dbReference type="RuleBase" id="RU361233"/>
    </source>
</evidence>
<proteinExistence type="inferred from homology"/>
<evidence type="ECO:0000313" key="12">
    <source>
        <dbReference type="Proteomes" id="UP000822688"/>
    </source>
</evidence>
<evidence type="ECO:0000256" key="6">
    <source>
        <dbReference type="ARBA" id="ARBA00022989"/>
    </source>
</evidence>
<comment type="subcellular location">
    <subcellularLocation>
        <location evidence="1 8">Cell membrane</location>
        <topology evidence="1 8">Multi-pass membrane protein</topology>
    </subcellularLocation>
</comment>
<keyword evidence="6 8" id="KW-1133">Transmembrane helix</keyword>
<evidence type="ECO:0000256" key="4">
    <source>
        <dbReference type="ARBA" id="ARBA00022475"/>
    </source>
</evidence>